<dbReference type="EMBL" id="CAXLJM020000016">
    <property type="protein sequence ID" value="CAL8083495.1"/>
    <property type="molecule type" value="Genomic_DNA"/>
</dbReference>
<accession>A0ABP1PZH5</accession>
<keyword evidence="2" id="KW-1185">Reference proteome</keyword>
<evidence type="ECO:0000313" key="2">
    <source>
        <dbReference type="Proteomes" id="UP001642540"/>
    </source>
</evidence>
<proteinExistence type="predicted"/>
<name>A0ABP1PZH5_9HEXA</name>
<dbReference type="Proteomes" id="UP001642540">
    <property type="component" value="Unassembled WGS sequence"/>
</dbReference>
<sequence length="222" mass="24589">MDIGDEGVADPSAEFGDLFEGQTVAFESELGGHADDVLGVIGHGHNVRGHPIHHHRVSSHHPSDHEILSTNMSFGSDEYLQHQQIVIDGDSSEYMVTVPDANLQLRGENEGPPDSVQQIYVHSNHEQMDGVVGTSISSAVQMYNYETFTQSAATVLITSPSTRTNEGTKIKEKVKRVKNVEYFTNENMKMYLKRRGFCRVSQIVSIKVKGSSTSLAQARRKF</sequence>
<protein>
    <submittedName>
        <fullName evidence="1">Uncharacterized protein</fullName>
    </submittedName>
</protein>
<evidence type="ECO:0000313" key="1">
    <source>
        <dbReference type="EMBL" id="CAL8083495.1"/>
    </source>
</evidence>
<comment type="caution">
    <text evidence="1">The sequence shown here is derived from an EMBL/GenBank/DDBJ whole genome shotgun (WGS) entry which is preliminary data.</text>
</comment>
<gene>
    <name evidence="1" type="ORF">ODALV1_LOCUS5501</name>
</gene>
<organism evidence="1 2">
    <name type="scientific">Orchesella dallaii</name>
    <dbReference type="NCBI Taxonomy" id="48710"/>
    <lineage>
        <taxon>Eukaryota</taxon>
        <taxon>Metazoa</taxon>
        <taxon>Ecdysozoa</taxon>
        <taxon>Arthropoda</taxon>
        <taxon>Hexapoda</taxon>
        <taxon>Collembola</taxon>
        <taxon>Entomobryomorpha</taxon>
        <taxon>Entomobryoidea</taxon>
        <taxon>Orchesellidae</taxon>
        <taxon>Orchesellinae</taxon>
        <taxon>Orchesella</taxon>
    </lineage>
</organism>
<reference evidence="1 2" key="1">
    <citation type="submission" date="2024-08" db="EMBL/GenBank/DDBJ databases">
        <authorList>
            <person name="Cucini C."/>
            <person name="Frati F."/>
        </authorList>
    </citation>
    <scope>NUCLEOTIDE SEQUENCE [LARGE SCALE GENOMIC DNA]</scope>
</reference>